<evidence type="ECO:0000313" key="3">
    <source>
        <dbReference type="Proteomes" id="UP001149140"/>
    </source>
</evidence>
<feature type="signal peptide" evidence="1">
    <location>
        <begin position="1"/>
        <end position="19"/>
    </location>
</feature>
<dbReference type="GO" id="GO:0005975">
    <property type="term" value="P:carbohydrate metabolic process"/>
    <property type="evidence" value="ECO:0007669"/>
    <property type="project" value="UniProtKB-ARBA"/>
</dbReference>
<dbReference type="InterPro" id="IPR001695">
    <property type="entry name" value="Lysyl_oxidase"/>
</dbReference>
<keyword evidence="3" id="KW-1185">Reference proteome</keyword>
<evidence type="ECO:0000313" key="2">
    <source>
        <dbReference type="EMBL" id="MDA0165438.1"/>
    </source>
</evidence>
<protein>
    <submittedName>
        <fullName evidence="2">Ig-like domain-containing protein</fullName>
    </submittedName>
</protein>
<keyword evidence="1" id="KW-0732">Signal</keyword>
<reference evidence="2" key="1">
    <citation type="submission" date="2022-10" db="EMBL/GenBank/DDBJ databases">
        <title>The WGS of Solirubrobacter ginsenosidimutans DSM 21036.</title>
        <authorList>
            <person name="Jiang Z."/>
        </authorList>
    </citation>
    <scope>NUCLEOTIDE SEQUENCE</scope>
    <source>
        <strain evidence="2">DSM 21036</strain>
    </source>
</reference>
<accession>A0A9X3N1N6</accession>
<dbReference type="GO" id="GO:0016641">
    <property type="term" value="F:oxidoreductase activity, acting on the CH-NH2 group of donors, oxygen as acceptor"/>
    <property type="evidence" value="ECO:0007669"/>
    <property type="project" value="InterPro"/>
</dbReference>
<evidence type="ECO:0000256" key="1">
    <source>
        <dbReference type="SAM" id="SignalP"/>
    </source>
</evidence>
<gene>
    <name evidence="2" type="ORF">OM076_34535</name>
</gene>
<organism evidence="2 3">
    <name type="scientific">Solirubrobacter ginsenosidimutans</name>
    <dbReference type="NCBI Taxonomy" id="490573"/>
    <lineage>
        <taxon>Bacteria</taxon>
        <taxon>Bacillati</taxon>
        <taxon>Actinomycetota</taxon>
        <taxon>Thermoleophilia</taxon>
        <taxon>Solirubrobacterales</taxon>
        <taxon>Solirubrobacteraceae</taxon>
        <taxon>Solirubrobacter</taxon>
    </lineage>
</organism>
<proteinExistence type="predicted"/>
<dbReference type="GO" id="GO:0005507">
    <property type="term" value="F:copper ion binding"/>
    <property type="evidence" value="ECO:0007669"/>
    <property type="project" value="InterPro"/>
</dbReference>
<dbReference type="Pfam" id="PF17957">
    <property type="entry name" value="Big_7"/>
    <property type="match status" value="2"/>
</dbReference>
<name>A0A9X3N1N6_9ACTN</name>
<dbReference type="EMBL" id="JAPDOD010000047">
    <property type="protein sequence ID" value="MDA0165438.1"/>
    <property type="molecule type" value="Genomic_DNA"/>
</dbReference>
<feature type="chain" id="PRO_5040776246" evidence="1">
    <location>
        <begin position="20"/>
        <end position="949"/>
    </location>
</feature>
<dbReference type="InterPro" id="IPR013783">
    <property type="entry name" value="Ig-like_fold"/>
</dbReference>
<dbReference type="Gene3D" id="2.60.40.10">
    <property type="entry name" value="Immunoglobulins"/>
    <property type="match status" value="2"/>
</dbReference>
<comment type="caution">
    <text evidence="2">The sequence shown here is derived from an EMBL/GenBank/DDBJ whole genome shotgun (WGS) entry which is preliminary data.</text>
</comment>
<dbReference type="AlphaFoldDB" id="A0A9X3N1N6"/>
<dbReference type="Proteomes" id="UP001149140">
    <property type="component" value="Unassembled WGS sequence"/>
</dbReference>
<sequence>MLIASTTTAVALATTPALAAPAGSTHYPDLQTVIPTNSFSIVNGASGREFRYTHLVYNAGPGPLAVQPQYSEASGNYQGQQQLFTHNAAGVWSMVSQRKVPDAFVFHAAHGHFHFPLASFGLYAVAADGGPGAPVTMSPKNGFCIADSYIYDSSVAHAGQFPGGIGSCADPLSMRGMSVGAADEYDYRDPGQAIPFDGVPDGTYWFRAITDPSNDFQEADESNNEQDVLVTIANGKVTAGEVRHPDTTPPSIAVKLPLNGARVSGTVPLSADAAGGQTVQFLLDGNVIGSSTDTAAPYGLAWDSTRVVDGDHWLAARTVDARGRTNTSEVTLITVANIAPPPVTGALTIDGSTSQDAGGTVTTAPFSTLKSGDMLVAFVASDGPNGASQQTVTVTGGGLQWTLVRRANGRAGTSEIWKAVAPGPLTGLQVTSTQAKAGYHQSIHLVAFANAGGIGASNGVSATSGAPAVSLTTTRPGSWVWGVGNDWDSATPRTVVAGQSLVHQWVDTGVGDTFWMQNQVAVTPAAGTAVAISDSKPTTDQFNLASVEILSGAPFEPPPADTTPPQVRISEPVANATLSGITQIGAVASDDVGVAKVQFKLDGQTLGSPVTAPPFAMAWDTRTASQGQHTLTAEAYDAAGNVAASAGQVVTVDNSAPGPGAITIDTSVSRQAKGALASPGLTTSAPGEQIVAFVAMDGPNASAAQRSTVTGGGLTWTLVKRSDTQAGVAEVWSATANTVLTNAVITAAPLRTGFDGLLHVVAFNGALGTGVAGAAGAGSGAPDIYLPGVRAGSWVFAVGNDWDRAVARTPATGQVVQRQWIDTGAGDTFWVQSTAAPNTAMGLVTIHDNAPTNDRWNYAAVELVAAPAAGGNSLAFASSSRVAVSFTSATRANRTGHASLVGGLCTLGSAGLLPPAADVIATATRNSAVRKAGTAAIRSRHPQTVRRNR</sequence>
<dbReference type="Pfam" id="PF01186">
    <property type="entry name" value="Lysyl_oxidase"/>
    <property type="match status" value="1"/>
</dbReference>